<dbReference type="PROSITE" id="PS00512">
    <property type="entry name" value="ALPHA_GALACTOSIDASE"/>
    <property type="match status" value="1"/>
</dbReference>
<evidence type="ECO:0000259" key="10">
    <source>
        <dbReference type="Pfam" id="PF17801"/>
    </source>
</evidence>
<dbReference type="EC" id="3.2.1.22" evidence="3 8"/>
<dbReference type="GO" id="GO:0016052">
    <property type="term" value="P:carbohydrate catabolic process"/>
    <property type="evidence" value="ECO:0007669"/>
    <property type="project" value="UniProtKB-ARBA"/>
</dbReference>
<sequence>MKSIITFFLLFIGICNFSLAQQEFGKQDQSVISEFDKLAQTPPMGWNSWNKFGCNVSERLIKEMADAIVSSGMKDAGYEYVVIDDCWQTGRDENGNIIVDKDHFPNGMKPVADYVHSLGLKFGIYSCAGSKTCQGRPGSRGYQFQDARQYAGWGVDYLKYDWCYNEGQDAKAAYKTMSDALKACGRPIVFSICEWGENKPWEWGKGIGHLWRITADIRDCYDCKFNWGGVGVLQILDKALTITQYSGPGHWNDLEMLEIGNGGQTEHEYRSHFAIWSMMSAPLMAGNDIRNMDALTKEILLNKEAIAINQDKRGKSAFRFVELNGIDILVKALSDGDVAFLFINRNNFKIDLNYNWNFDTVYDQSLENGSLYMKRMPRRIKNIWTQQDMGTTDTALSKVLEPHESLFLRLRKI</sequence>
<feature type="chain" id="PRO_5012081004" description="Alpha-galactosidase" evidence="9">
    <location>
        <begin position="21"/>
        <end position="413"/>
    </location>
</feature>
<dbReference type="AlphaFoldDB" id="A0A212JES9"/>
<dbReference type="InterPro" id="IPR017853">
    <property type="entry name" value="GH"/>
</dbReference>
<dbReference type="InterPro" id="IPR041233">
    <property type="entry name" value="Melibiase_C"/>
</dbReference>
<proteinExistence type="inferred from homology"/>
<dbReference type="PANTHER" id="PTHR11452">
    <property type="entry name" value="ALPHA-GALACTOSIDASE/ALPHA-N-ACETYLGALACTOSAMINIDASE"/>
    <property type="match status" value="1"/>
</dbReference>
<accession>A0A212JES9</accession>
<keyword evidence="4 9" id="KW-0732">Signal</keyword>
<dbReference type="Gene3D" id="3.20.20.70">
    <property type="entry name" value="Aldolase class I"/>
    <property type="match status" value="1"/>
</dbReference>
<dbReference type="GO" id="GO:0004557">
    <property type="term" value="F:alpha-galactosidase activity"/>
    <property type="evidence" value="ECO:0007669"/>
    <property type="project" value="UniProtKB-EC"/>
</dbReference>
<evidence type="ECO:0000256" key="3">
    <source>
        <dbReference type="ARBA" id="ARBA00012755"/>
    </source>
</evidence>
<evidence type="ECO:0000313" key="11">
    <source>
        <dbReference type="EMBL" id="SBV97947.1"/>
    </source>
</evidence>
<evidence type="ECO:0000256" key="4">
    <source>
        <dbReference type="ARBA" id="ARBA00022729"/>
    </source>
</evidence>
<dbReference type="Pfam" id="PF17801">
    <property type="entry name" value="Melibiase_C"/>
    <property type="match status" value="1"/>
</dbReference>
<dbReference type="EMBL" id="FLUM01000001">
    <property type="protein sequence ID" value="SBV97947.1"/>
    <property type="molecule type" value="Genomic_DNA"/>
</dbReference>
<evidence type="ECO:0000256" key="9">
    <source>
        <dbReference type="SAM" id="SignalP"/>
    </source>
</evidence>
<dbReference type="InterPro" id="IPR000111">
    <property type="entry name" value="Glyco_hydro_27/36_CS"/>
</dbReference>
<keyword evidence="5 8" id="KW-0378">Hydrolase</keyword>
<evidence type="ECO:0000256" key="6">
    <source>
        <dbReference type="ARBA" id="ARBA00023157"/>
    </source>
</evidence>
<reference evidence="11" key="1">
    <citation type="submission" date="2016-04" db="EMBL/GenBank/DDBJ databases">
        <authorList>
            <person name="Evans L.H."/>
            <person name="Alamgir A."/>
            <person name="Owens N."/>
            <person name="Weber N.D."/>
            <person name="Virtaneva K."/>
            <person name="Barbian K."/>
            <person name="Babar A."/>
            <person name="Rosenke K."/>
        </authorList>
    </citation>
    <scope>NUCLEOTIDE SEQUENCE</scope>
    <source>
        <strain evidence="11">86-1</strain>
    </source>
</reference>
<keyword evidence="7 8" id="KW-0326">Glycosidase</keyword>
<dbReference type="PRINTS" id="PR00740">
    <property type="entry name" value="GLHYDRLASE27"/>
</dbReference>
<dbReference type="InterPro" id="IPR013785">
    <property type="entry name" value="Aldolase_TIM"/>
</dbReference>
<gene>
    <name evidence="11" type="primary">agaA</name>
    <name evidence="11" type="ORF">KL86DYS1_12043</name>
</gene>
<keyword evidence="6 8" id="KW-1015">Disulfide bond</keyword>
<dbReference type="RefSeq" id="WP_296940526.1">
    <property type="nucleotide sequence ID" value="NZ_LT599032.1"/>
</dbReference>
<dbReference type="InterPro" id="IPR013780">
    <property type="entry name" value="Glyco_hydro_b"/>
</dbReference>
<dbReference type="Pfam" id="PF16499">
    <property type="entry name" value="Melibiase_2"/>
    <property type="match status" value="1"/>
</dbReference>
<evidence type="ECO:0000256" key="2">
    <source>
        <dbReference type="ARBA" id="ARBA00009743"/>
    </source>
</evidence>
<evidence type="ECO:0000256" key="8">
    <source>
        <dbReference type="RuleBase" id="RU361168"/>
    </source>
</evidence>
<dbReference type="Gene3D" id="2.60.40.1180">
    <property type="entry name" value="Golgi alpha-mannosidase II"/>
    <property type="match status" value="1"/>
</dbReference>
<dbReference type="SUPFAM" id="SSF51445">
    <property type="entry name" value="(Trans)glycosidases"/>
    <property type="match status" value="1"/>
</dbReference>
<dbReference type="InterPro" id="IPR002241">
    <property type="entry name" value="Glyco_hydro_27"/>
</dbReference>
<dbReference type="FunFam" id="3.20.20.70:FF:000202">
    <property type="entry name" value="Alpha-galactosidase"/>
    <property type="match status" value="1"/>
</dbReference>
<comment type="catalytic activity">
    <reaction evidence="1 8">
        <text>Hydrolysis of terminal, non-reducing alpha-D-galactose residues in alpha-D-galactosides, including galactose oligosaccharides, galactomannans and galactolipids.</text>
        <dbReference type="EC" id="3.2.1.22"/>
    </reaction>
</comment>
<dbReference type="PANTHER" id="PTHR11452:SF75">
    <property type="entry name" value="ALPHA-GALACTOSIDASE MEL1"/>
    <property type="match status" value="1"/>
</dbReference>
<name>A0A212JES9_9BACT</name>
<evidence type="ECO:0000256" key="7">
    <source>
        <dbReference type="ARBA" id="ARBA00023295"/>
    </source>
</evidence>
<comment type="similarity">
    <text evidence="2 8">Belongs to the glycosyl hydrolase 27 family.</text>
</comment>
<evidence type="ECO:0000256" key="1">
    <source>
        <dbReference type="ARBA" id="ARBA00001255"/>
    </source>
</evidence>
<organism evidence="11">
    <name type="scientific">uncultured Dysgonomonas sp</name>
    <dbReference type="NCBI Taxonomy" id="206096"/>
    <lineage>
        <taxon>Bacteria</taxon>
        <taxon>Pseudomonadati</taxon>
        <taxon>Bacteroidota</taxon>
        <taxon>Bacteroidia</taxon>
        <taxon>Bacteroidales</taxon>
        <taxon>Dysgonomonadaceae</taxon>
        <taxon>Dysgonomonas</taxon>
        <taxon>environmental samples</taxon>
    </lineage>
</organism>
<evidence type="ECO:0000256" key="5">
    <source>
        <dbReference type="ARBA" id="ARBA00022801"/>
    </source>
</evidence>
<feature type="signal peptide" evidence="9">
    <location>
        <begin position="1"/>
        <end position="20"/>
    </location>
</feature>
<dbReference type="CDD" id="cd14792">
    <property type="entry name" value="GH27"/>
    <property type="match status" value="1"/>
</dbReference>
<dbReference type="SUPFAM" id="SSF51011">
    <property type="entry name" value="Glycosyl hydrolase domain"/>
    <property type="match status" value="1"/>
</dbReference>
<protein>
    <recommendedName>
        <fullName evidence="3 8">Alpha-galactosidase</fullName>
        <ecNumber evidence="3 8">3.2.1.22</ecNumber>
    </recommendedName>
    <alternativeName>
        <fullName evidence="8">Melibiase</fullName>
    </alternativeName>
</protein>
<feature type="domain" description="Alpha galactosidase C-terminal" evidence="10">
    <location>
        <begin position="325"/>
        <end position="410"/>
    </location>
</feature>